<sequence length="89" mass="10104">LIYAHDFFKEVLQLGDPLCEDIEGVRNVGQAKALTKRDIDFSVDLELSTLAISIHPYRMAPIELMELKDKLPELLDNGFIRPVLHLGML</sequence>
<accession>A0AAF0TZV1</accession>
<dbReference type="Proteomes" id="UP001234989">
    <property type="component" value="Chromosome 6"/>
</dbReference>
<gene>
    <name evidence="1" type="ORF">MTR67_026678</name>
</gene>
<dbReference type="EMBL" id="CP133617">
    <property type="protein sequence ID" value="WMV33293.1"/>
    <property type="molecule type" value="Genomic_DNA"/>
</dbReference>
<protein>
    <submittedName>
        <fullName evidence="1">Uncharacterized protein</fullName>
    </submittedName>
</protein>
<evidence type="ECO:0000313" key="1">
    <source>
        <dbReference type="EMBL" id="WMV33293.1"/>
    </source>
</evidence>
<organism evidence="1 2">
    <name type="scientific">Solanum verrucosum</name>
    <dbReference type="NCBI Taxonomy" id="315347"/>
    <lineage>
        <taxon>Eukaryota</taxon>
        <taxon>Viridiplantae</taxon>
        <taxon>Streptophyta</taxon>
        <taxon>Embryophyta</taxon>
        <taxon>Tracheophyta</taxon>
        <taxon>Spermatophyta</taxon>
        <taxon>Magnoliopsida</taxon>
        <taxon>eudicotyledons</taxon>
        <taxon>Gunneridae</taxon>
        <taxon>Pentapetalae</taxon>
        <taxon>asterids</taxon>
        <taxon>lamiids</taxon>
        <taxon>Solanales</taxon>
        <taxon>Solanaceae</taxon>
        <taxon>Solanoideae</taxon>
        <taxon>Solaneae</taxon>
        <taxon>Solanum</taxon>
    </lineage>
</organism>
<keyword evidence="2" id="KW-1185">Reference proteome</keyword>
<dbReference type="AlphaFoldDB" id="A0AAF0TZV1"/>
<feature type="non-terminal residue" evidence="1">
    <location>
        <position position="1"/>
    </location>
</feature>
<name>A0AAF0TZV1_SOLVR</name>
<proteinExistence type="predicted"/>
<evidence type="ECO:0000313" key="2">
    <source>
        <dbReference type="Proteomes" id="UP001234989"/>
    </source>
</evidence>
<reference evidence="1" key="1">
    <citation type="submission" date="2023-08" db="EMBL/GenBank/DDBJ databases">
        <title>A de novo genome assembly of Solanum verrucosum Schlechtendal, a Mexican diploid species geographically isolated from the other diploid A-genome species in potato relatives.</title>
        <authorList>
            <person name="Hosaka K."/>
        </authorList>
    </citation>
    <scope>NUCLEOTIDE SEQUENCE</scope>
    <source>
        <tissue evidence="1">Young leaves</tissue>
    </source>
</reference>
<dbReference type="Gene3D" id="3.10.10.10">
    <property type="entry name" value="HIV Type 1 Reverse Transcriptase, subunit A, domain 1"/>
    <property type="match status" value="1"/>
</dbReference>